<evidence type="ECO:0000256" key="2">
    <source>
        <dbReference type="ARBA" id="ARBA00022801"/>
    </source>
</evidence>
<dbReference type="InterPro" id="IPR050955">
    <property type="entry name" value="Plant_Biomass_Hydrol_Est"/>
</dbReference>
<keyword evidence="7" id="KW-1185">Reference proteome</keyword>
<evidence type="ECO:0000259" key="5">
    <source>
        <dbReference type="Pfam" id="PF02230"/>
    </source>
</evidence>
<accession>A0ABW4JZW3</accession>
<feature type="region of interest" description="Disordered" evidence="3">
    <location>
        <begin position="303"/>
        <end position="332"/>
    </location>
</feature>
<feature type="signal peptide" evidence="4">
    <location>
        <begin position="1"/>
        <end position="40"/>
    </location>
</feature>
<feature type="compositionally biased region" description="Low complexity" evidence="3">
    <location>
        <begin position="307"/>
        <end position="318"/>
    </location>
</feature>
<dbReference type="InterPro" id="IPR003140">
    <property type="entry name" value="PLipase/COase/thioEstase"/>
</dbReference>
<dbReference type="Pfam" id="PF02230">
    <property type="entry name" value="Abhydrolase_2"/>
    <property type="match status" value="1"/>
</dbReference>
<organism evidence="6 7">
    <name type="scientific">Roseibium aestuarii</name>
    <dbReference type="NCBI Taxonomy" id="2600299"/>
    <lineage>
        <taxon>Bacteria</taxon>
        <taxon>Pseudomonadati</taxon>
        <taxon>Pseudomonadota</taxon>
        <taxon>Alphaproteobacteria</taxon>
        <taxon>Hyphomicrobiales</taxon>
        <taxon>Stappiaceae</taxon>
        <taxon>Roseibium</taxon>
    </lineage>
</organism>
<evidence type="ECO:0000313" key="7">
    <source>
        <dbReference type="Proteomes" id="UP001597327"/>
    </source>
</evidence>
<keyword evidence="1 4" id="KW-0732">Signal</keyword>
<dbReference type="Proteomes" id="UP001597327">
    <property type="component" value="Unassembled WGS sequence"/>
</dbReference>
<feature type="domain" description="Phospholipase/carboxylesterase/thioesterase" evidence="5">
    <location>
        <begin position="155"/>
        <end position="224"/>
    </location>
</feature>
<dbReference type="InterPro" id="IPR029058">
    <property type="entry name" value="AB_hydrolase_fold"/>
</dbReference>
<sequence>MSTAGLTIVIRSILKRLPYLAALLLCLAAPVLGAASGARAETGAAPVTPCGGEIACELRAGRYYVHMPEPGHEAASKRQPGGRVGAIVFLHGHRGNGLNEIRNRSFQALADELGVAFVAVEGLQGTWSFPNAPRALRDEPAFFDAVLADLTGRFPVDRSKILLSGFSSGAFMTWALACQKPDRFAGYAPIAGAFWEPLPDHCAGPAPYLYHTHGTTDEVVPLAGRYLGGGRFKQGDVYESLMVWLRAEGRSLDRGESHGEPGLSCTAWAMASGRLELCLHDGGHSVRAEWLKRAWRNLERDRGWTQPASSAPASACAPDRVGAAAPSRSSAC</sequence>
<reference evidence="7" key="1">
    <citation type="journal article" date="2019" name="Int. J. Syst. Evol. Microbiol.">
        <title>The Global Catalogue of Microorganisms (GCM) 10K type strain sequencing project: providing services to taxonomists for standard genome sequencing and annotation.</title>
        <authorList>
            <consortium name="The Broad Institute Genomics Platform"/>
            <consortium name="The Broad Institute Genome Sequencing Center for Infectious Disease"/>
            <person name="Wu L."/>
            <person name="Ma J."/>
        </authorList>
    </citation>
    <scope>NUCLEOTIDE SEQUENCE [LARGE SCALE GENOMIC DNA]</scope>
    <source>
        <strain evidence="7">JCM 3369</strain>
    </source>
</reference>
<evidence type="ECO:0000256" key="3">
    <source>
        <dbReference type="SAM" id="MobiDB-lite"/>
    </source>
</evidence>
<proteinExistence type="predicted"/>
<dbReference type="PANTHER" id="PTHR43037:SF5">
    <property type="entry name" value="FERULOYL ESTERASE"/>
    <property type="match status" value="1"/>
</dbReference>
<evidence type="ECO:0000256" key="1">
    <source>
        <dbReference type="ARBA" id="ARBA00022729"/>
    </source>
</evidence>
<evidence type="ECO:0000313" key="6">
    <source>
        <dbReference type="EMBL" id="MFD1697259.1"/>
    </source>
</evidence>
<gene>
    <name evidence="6" type="ORF">ACFSC7_17215</name>
</gene>
<dbReference type="Gene3D" id="3.40.50.1820">
    <property type="entry name" value="alpha/beta hydrolase"/>
    <property type="match status" value="1"/>
</dbReference>
<dbReference type="RefSeq" id="WP_208998844.1">
    <property type="nucleotide sequence ID" value="NZ_JBHUFA010000015.1"/>
</dbReference>
<protein>
    <submittedName>
        <fullName evidence="6">Alpha/beta hydrolase family esterase</fullName>
    </submittedName>
</protein>
<evidence type="ECO:0000256" key="4">
    <source>
        <dbReference type="SAM" id="SignalP"/>
    </source>
</evidence>
<dbReference type="GO" id="GO:0016787">
    <property type="term" value="F:hydrolase activity"/>
    <property type="evidence" value="ECO:0007669"/>
    <property type="project" value="UniProtKB-KW"/>
</dbReference>
<comment type="caution">
    <text evidence="6">The sequence shown here is derived from an EMBL/GenBank/DDBJ whole genome shotgun (WGS) entry which is preliminary data.</text>
</comment>
<dbReference type="SUPFAM" id="SSF53474">
    <property type="entry name" value="alpha/beta-Hydrolases"/>
    <property type="match status" value="1"/>
</dbReference>
<dbReference type="EMBL" id="JBHUFA010000015">
    <property type="protein sequence ID" value="MFD1697259.1"/>
    <property type="molecule type" value="Genomic_DNA"/>
</dbReference>
<keyword evidence="2 6" id="KW-0378">Hydrolase</keyword>
<dbReference type="PANTHER" id="PTHR43037">
    <property type="entry name" value="UNNAMED PRODUCT-RELATED"/>
    <property type="match status" value="1"/>
</dbReference>
<name>A0ABW4JZW3_9HYPH</name>
<feature type="chain" id="PRO_5047148069" evidence="4">
    <location>
        <begin position="41"/>
        <end position="332"/>
    </location>
</feature>